<evidence type="ECO:0000256" key="2">
    <source>
        <dbReference type="ARBA" id="ARBA00022448"/>
    </source>
</evidence>
<accession>A0ABV4CUT5</accession>
<evidence type="ECO:0000256" key="9">
    <source>
        <dbReference type="ARBA" id="ARBA00023237"/>
    </source>
</evidence>
<dbReference type="Gene3D" id="2.60.40.1120">
    <property type="entry name" value="Carboxypeptidase-like, regulatory domain"/>
    <property type="match status" value="1"/>
</dbReference>
<comment type="subcellular location">
    <subcellularLocation>
        <location evidence="1 10">Cell outer membrane</location>
        <topology evidence="1 10">Multi-pass membrane protein</topology>
    </subcellularLocation>
</comment>
<gene>
    <name evidence="15" type="ORF">AAK873_05890</name>
</gene>
<dbReference type="Pfam" id="PF00593">
    <property type="entry name" value="TonB_dep_Rec_b-barrel"/>
    <property type="match status" value="1"/>
</dbReference>
<dbReference type="Gene3D" id="2.40.170.20">
    <property type="entry name" value="TonB-dependent receptor, beta-barrel domain"/>
    <property type="match status" value="1"/>
</dbReference>
<dbReference type="InterPro" id="IPR008969">
    <property type="entry name" value="CarboxyPept-like_regulatory"/>
</dbReference>
<protein>
    <submittedName>
        <fullName evidence="15">SusC/RagA family TonB-linked outer membrane protein</fullName>
    </submittedName>
</protein>
<dbReference type="SUPFAM" id="SSF56935">
    <property type="entry name" value="Porins"/>
    <property type="match status" value="1"/>
</dbReference>
<dbReference type="InterPro" id="IPR023997">
    <property type="entry name" value="TonB-dep_OMP_SusC/RagA_CS"/>
</dbReference>
<dbReference type="InterPro" id="IPR023996">
    <property type="entry name" value="TonB-dep_OMP_SusC/RagA"/>
</dbReference>
<evidence type="ECO:0000256" key="10">
    <source>
        <dbReference type="PROSITE-ProRule" id="PRU01360"/>
    </source>
</evidence>
<reference evidence="15 16" key="1">
    <citation type="submission" date="2024-03" db="EMBL/GenBank/DDBJ databases">
        <title>Mouse gut bacterial collection (mGBC) of GemPharmatech.</title>
        <authorList>
            <person name="He Y."/>
            <person name="Dong L."/>
            <person name="Wu D."/>
            <person name="Gao X."/>
            <person name="Lin Z."/>
        </authorList>
    </citation>
    <scope>NUCLEOTIDE SEQUENCE [LARGE SCALE GENOMIC DNA]</scope>
    <source>
        <strain evidence="15 16">54-13</strain>
    </source>
</reference>
<feature type="signal peptide" evidence="12">
    <location>
        <begin position="1"/>
        <end position="19"/>
    </location>
</feature>
<dbReference type="PROSITE" id="PS52016">
    <property type="entry name" value="TONB_DEPENDENT_REC_3"/>
    <property type="match status" value="1"/>
</dbReference>
<dbReference type="PANTHER" id="PTHR30069:SF29">
    <property type="entry name" value="HEMOGLOBIN AND HEMOGLOBIN-HAPTOGLOBIN-BINDING PROTEIN 1-RELATED"/>
    <property type="match status" value="1"/>
</dbReference>
<evidence type="ECO:0000256" key="8">
    <source>
        <dbReference type="ARBA" id="ARBA00023170"/>
    </source>
</evidence>
<keyword evidence="4 10" id="KW-0812">Transmembrane</keyword>
<dbReference type="InterPro" id="IPR039426">
    <property type="entry name" value="TonB-dep_rcpt-like"/>
</dbReference>
<name>A0ABV4CUT5_9BACT</name>
<dbReference type="Proteomes" id="UP001565200">
    <property type="component" value="Unassembled WGS sequence"/>
</dbReference>
<keyword evidence="5 12" id="KW-0732">Signal</keyword>
<dbReference type="InterPro" id="IPR036942">
    <property type="entry name" value="Beta-barrel_TonB_sf"/>
</dbReference>
<feature type="domain" description="TonB-dependent receptor-like beta-barrel" evidence="13">
    <location>
        <begin position="396"/>
        <end position="946"/>
    </location>
</feature>
<evidence type="ECO:0000313" key="15">
    <source>
        <dbReference type="EMBL" id="MEY8245147.1"/>
    </source>
</evidence>
<feature type="chain" id="PRO_5047498332" evidence="12">
    <location>
        <begin position="20"/>
        <end position="999"/>
    </location>
</feature>
<evidence type="ECO:0000256" key="12">
    <source>
        <dbReference type="SAM" id="SignalP"/>
    </source>
</evidence>
<dbReference type="InterPro" id="IPR037066">
    <property type="entry name" value="Plug_dom_sf"/>
</dbReference>
<evidence type="ECO:0000256" key="1">
    <source>
        <dbReference type="ARBA" id="ARBA00004571"/>
    </source>
</evidence>
<keyword evidence="2 10" id="KW-0813">Transport</keyword>
<organism evidence="15 16">
    <name type="scientific">Heminiphilus faecis</name>
    <dbReference type="NCBI Taxonomy" id="2601703"/>
    <lineage>
        <taxon>Bacteria</taxon>
        <taxon>Pseudomonadati</taxon>
        <taxon>Bacteroidota</taxon>
        <taxon>Bacteroidia</taxon>
        <taxon>Bacteroidales</taxon>
        <taxon>Muribaculaceae</taxon>
        <taxon>Heminiphilus</taxon>
    </lineage>
</organism>
<keyword evidence="6 11" id="KW-0798">TonB box</keyword>
<evidence type="ECO:0000256" key="3">
    <source>
        <dbReference type="ARBA" id="ARBA00022452"/>
    </source>
</evidence>
<dbReference type="Pfam" id="PF07715">
    <property type="entry name" value="Plug"/>
    <property type="match status" value="1"/>
</dbReference>
<dbReference type="InterPro" id="IPR012910">
    <property type="entry name" value="Plug_dom"/>
</dbReference>
<dbReference type="PANTHER" id="PTHR30069">
    <property type="entry name" value="TONB-DEPENDENT OUTER MEMBRANE RECEPTOR"/>
    <property type="match status" value="1"/>
</dbReference>
<keyword evidence="9 10" id="KW-0998">Cell outer membrane</keyword>
<dbReference type="Gene3D" id="2.170.130.10">
    <property type="entry name" value="TonB-dependent receptor, plug domain"/>
    <property type="match status" value="1"/>
</dbReference>
<evidence type="ECO:0000259" key="14">
    <source>
        <dbReference type="Pfam" id="PF07715"/>
    </source>
</evidence>
<dbReference type="NCBIfam" id="TIGR04056">
    <property type="entry name" value="OMP_RagA_SusC"/>
    <property type="match status" value="1"/>
</dbReference>
<dbReference type="Pfam" id="PF13715">
    <property type="entry name" value="CarbopepD_reg_2"/>
    <property type="match status" value="1"/>
</dbReference>
<sequence length="999" mass="111221">MKKLFLMLCGLLMVAVVSAQTRTVSGTVVAAADNEPLIGATVVPVGGGSGTATDIDGKFHITVPGSVKEVKVSYVGMKTVTLPLTDGMVVKLEMSDNRLDEVIVTGYGTGKKLGSAVGSLNVVNEDVFANSPAPNFVDALQGQVPGLSIFSNTGEPSATPANIRIRGVNSLDASNTPLFILDGAPVTSSVFTTLSMNDIESVTVLKDAVSTAIYGSRAANGVIVITSKKGKFGQKAKVTVRANVGWSSPVENKIKMMNSQQYIEFRDKINQPVTAEVRELVEKYGISTDWQKEMIKDNAMTYSLEGQVSGGSDNLSYTISLNHYDQDGLIASSGMRRESLRASLESKVNNWLRIGFQGNLGYREYETNSAAAAAGTFYTNNPIVQSYMMMPYDSPYYYTIENGDIVYGDKAVWYKYTGDGDANWLTKLNKGKRSSVTANLLLSEVITPIKGLTIRSQQALDAYDYRNSSIWTAVDNFVTPMGDVTDFGQYTTRQRGESFERYYSFVYTNTAEYRFSINNLHNISVLAGQESIINKSNQFNVATTGQPNNSQMLLTNGTDIDLKNNVGQEIEETTINSYFFNASYDFDNRYFLDFSIRRDGSSKFAPDHRWSTFWSAGVMWNAKSESFLQPYTWIDDLKFRVNYGTTGNSGIGNYKYFGTIGSGNLYNGGNTLILGQAPNYDLKWETVRSFDVGFSFGFLDKLYGSADFYVKNTEDMLMEIPYSFTTGYDSGSGNIGSMRNTGVDVELGAHIIKTRDWYWGVRVNFNYNKNEITGLFNGKQFYSMPDYGLYYEIGKDANQLRTVMYAGVDPRDGQQMWYDKDGNLTKEFNRERDAVSTGKSFIAPWTGGFGTNLRWRNISLSADFNWAAEKYIFNWAHQMVSAAYRATSTNQCVDMLNVWTKPGDITDIPNADQQPQADSRYLENSSFVRMKNLTLQYDFEKKLINKLGVQGLALHFTGRNLLTFTPSGYTGTDPEYENNGVRFSYPNTRQYEFGLEVTF</sequence>
<comment type="caution">
    <text evidence="15">The sequence shown here is derived from an EMBL/GenBank/DDBJ whole genome shotgun (WGS) entry which is preliminary data.</text>
</comment>
<dbReference type="SUPFAM" id="SSF49464">
    <property type="entry name" value="Carboxypeptidase regulatory domain-like"/>
    <property type="match status" value="1"/>
</dbReference>
<proteinExistence type="inferred from homology"/>
<dbReference type="EMBL" id="JBCLPP010000013">
    <property type="protein sequence ID" value="MEY8245147.1"/>
    <property type="molecule type" value="Genomic_DNA"/>
</dbReference>
<evidence type="ECO:0000313" key="16">
    <source>
        <dbReference type="Proteomes" id="UP001565200"/>
    </source>
</evidence>
<dbReference type="InterPro" id="IPR000531">
    <property type="entry name" value="Beta-barrel_TonB"/>
</dbReference>
<evidence type="ECO:0000259" key="13">
    <source>
        <dbReference type="Pfam" id="PF00593"/>
    </source>
</evidence>
<dbReference type="RefSeq" id="WP_369863336.1">
    <property type="nucleotide sequence ID" value="NZ_JBCLPP010000013.1"/>
</dbReference>
<comment type="similarity">
    <text evidence="10 11">Belongs to the TonB-dependent receptor family.</text>
</comment>
<evidence type="ECO:0000256" key="4">
    <source>
        <dbReference type="ARBA" id="ARBA00022692"/>
    </source>
</evidence>
<keyword evidence="3 10" id="KW-1134">Transmembrane beta strand</keyword>
<dbReference type="NCBIfam" id="TIGR04057">
    <property type="entry name" value="SusC_RagA_signa"/>
    <property type="match status" value="1"/>
</dbReference>
<evidence type="ECO:0000256" key="5">
    <source>
        <dbReference type="ARBA" id="ARBA00022729"/>
    </source>
</evidence>
<feature type="domain" description="TonB-dependent receptor plug" evidence="14">
    <location>
        <begin position="116"/>
        <end position="222"/>
    </location>
</feature>
<evidence type="ECO:0000256" key="7">
    <source>
        <dbReference type="ARBA" id="ARBA00023136"/>
    </source>
</evidence>
<keyword evidence="8" id="KW-0675">Receptor</keyword>
<keyword evidence="7 10" id="KW-0472">Membrane</keyword>
<evidence type="ECO:0000256" key="11">
    <source>
        <dbReference type="RuleBase" id="RU003357"/>
    </source>
</evidence>
<keyword evidence="16" id="KW-1185">Reference proteome</keyword>
<evidence type="ECO:0000256" key="6">
    <source>
        <dbReference type="ARBA" id="ARBA00023077"/>
    </source>
</evidence>